<feature type="domain" description="RNA polymerase sigma-70 region 2" evidence="6">
    <location>
        <begin position="30"/>
        <end position="96"/>
    </location>
</feature>
<dbReference type="Pfam" id="PF04542">
    <property type="entry name" value="Sigma70_r2"/>
    <property type="match status" value="1"/>
</dbReference>
<dbReference type="SUPFAM" id="SSF88946">
    <property type="entry name" value="Sigma2 domain of RNA polymerase sigma factors"/>
    <property type="match status" value="1"/>
</dbReference>
<dbReference type="SUPFAM" id="SSF88659">
    <property type="entry name" value="Sigma3 and sigma4 domains of RNA polymerase sigma factors"/>
    <property type="match status" value="1"/>
</dbReference>
<dbReference type="InterPro" id="IPR013324">
    <property type="entry name" value="RNA_pol_sigma_r3/r4-like"/>
</dbReference>
<keyword evidence="2" id="KW-0805">Transcription regulation</keyword>
<organism evidence="8 9">
    <name type="scientific">Undibacterium cyanobacteriorum</name>
    <dbReference type="NCBI Taxonomy" id="3073561"/>
    <lineage>
        <taxon>Bacteria</taxon>
        <taxon>Pseudomonadati</taxon>
        <taxon>Pseudomonadota</taxon>
        <taxon>Betaproteobacteria</taxon>
        <taxon>Burkholderiales</taxon>
        <taxon>Oxalobacteraceae</taxon>
        <taxon>Undibacterium</taxon>
    </lineage>
</organism>
<dbReference type="Proteomes" id="UP001181355">
    <property type="component" value="Chromosome"/>
</dbReference>
<dbReference type="CDD" id="cd06171">
    <property type="entry name" value="Sigma70_r4"/>
    <property type="match status" value="1"/>
</dbReference>
<dbReference type="PANTHER" id="PTHR43133:SF62">
    <property type="entry name" value="RNA POLYMERASE SIGMA FACTOR SIGZ"/>
    <property type="match status" value="1"/>
</dbReference>
<evidence type="ECO:0000256" key="1">
    <source>
        <dbReference type="ARBA" id="ARBA00010641"/>
    </source>
</evidence>
<dbReference type="RefSeq" id="WP_309481710.1">
    <property type="nucleotide sequence ID" value="NZ_CP133720.1"/>
</dbReference>
<evidence type="ECO:0000256" key="5">
    <source>
        <dbReference type="ARBA" id="ARBA00023163"/>
    </source>
</evidence>
<evidence type="ECO:0000259" key="6">
    <source>
        <dbReference type="Pfam" id="PF04542"/>
    </source>
</evidence>
<proteinExistence type="inferred from homology"/>
<comment type="similarity">
    <text evidence="1">Belongs to the sigma-70 factor family. ECF subfamily.</text>
</comment>
<dbReference type="InterPro" id="IPR007627">
    <property type="entry name" value="RNA_pol_sigma70_r2"/>
</dbReference>
<dbReference type="InterPro" id="IPR014284">
    <property type="entry name" value="RNA_pol_sigma-70_dom"/>
</dbReference>
<evidence type="ECO:0000256" key="3">
    <source>
        <dbReference type="ARBA" id="ARBA00023082"/>
    </source>
</evidence>
<name>A0ABY9RIQ6_9BURK</name>
<dbReference type="InterPro" id="IPR036388">
    <property type="entry name" value="WH-like_DNA-bd_sf"/>
</dbReference>
<evidence type="ECO:0000313" key="9">
    <source>
        <dbReference type="Proteomes" id="UP001181355"/>
    </source>
</evidence>
<feature type="domain" description="RNA polymerase sigma-70 region 4" evidence="7">
    <location>
        <begin position="142"/>
        <end position="190"/>
    </location>
</feature>
<dbReference type="PANTHER" id="PTHR43133">
    <property type="entry name" value="RNA POLYMERASE ECF-TYPE SIGMA FACTO"/>
    <property type="match status" value="1"/>
</dbReference>
<evidence type="ECO:0000256" key="2">
    <source>
        <dbReference type="ARBA" id="ARBA00023015"/>
    </source>
</evidence>
<gene>
    <name evidence="8" type="ORF">RF679_16420</name>
</gene>
<dbReference type="Gene3D" id="1.10.1740.10">
    <property type="match status" value="1"/>
</dbReference>
<dbReference type="EMBL" id="CP133720">
    <property type="protein sequence ID" value="WMW80217.1"/>
    <property type="molecule type" value="Genomic_DNA"/>
</dbReference>
<dbReference type="Gene3D" id="1.10.10.10">
    <property type="entry name" value="Winged helix-like DNA-binding domain superfamily/Winged helix DNA-binding domain"/>
    <property type="match status" value="1"/>
</dbReference>
<sequence length="199" mass="22368">MSTKKTSDPAQLHLLLVAVARQDAKAFRQLYDQCSPKLFGFVLRVLQNRELAEEVLQESFVNIWNNAGSYQTSLAAPMTWMITIVRNKAFDLLRKLNNGQVYEIALDGELFDSELLAAMESEDANPMDALDLSQNAESLALCMSKLVAMHRQAMALAFYHDLSYSEVADHLSQPLGTVKTWIRRGLEQLRLCLATRSAT</sequence>
<evidence type="ECO:0000256" key="4">
    <source>
        <dbReference type="ARBA" id="ARBA00023125"/>
    </source>
</evidence>
<keyword evidence="4" id="KW-0238">DNA-binding</keyword>
<dbReference type="InterPro" id="IPR013325">
    <property type="entry name" value="RNA_pol_sigma_r2"/>
</dbReference>
<keyword evidence="9" id="KW-1185">Reference proteome</keyword>
<keyword evidence="3" id="KW-0731">Sigma factor</keyword>
<dbReference type="NCBIfam" id="TIGR02937">
    <property type="entry name" value="sigma70-ECF"/>
    <property type="match status" value="1"/>
</dbReference>
<evidence type="ECO:0000259" key="7">
    <source>
        <dbReference type="Pfam" id="PF04545"/>
    </source>
</evidence>
<dbReference type="InterPro" id="IPR039425">
    <property type="entry name" value="RNA_pol_sigma-70-like"/>
</dbReference>
<keyword evidence="5" id="KW-0804">Transcription</keyword>
<protein>
    <submittedName>
        <fullName evidence="8">Sigma-70 family RNA polymerase sigma factor</fullName>
    </submittedName>
</protein>
<dbReference type="InterPro" id="IPR007630">
    <property type="entry name" value="RNA_pol_sigma70_r4"/>
</dbReference>
<evidence type="ECO:0000313" key="8">
    <source>
        <dbReference type="EMBL" id="WMW80217.1"/>
    </source>
</evidence>
<dbReference type="Pfam" id="PF04545">
    <property type="entry name" value="Sigma70_r4"/>
    <property type="match status" value="1"/>
</dbReference>
<reference evidence="8" key="1">
    <citation type="submission" date="2023-09" db="EMBL/GenBank/DDBJ databases">
        <title>Undibacterium sp. 20NA77.5 isolated from freshwater.</title>
        <authorList>
            <person name="Le V."/>
            <person name="Ko S.-R."/>
            <person name="Ahn C.-Y."/>
            <person name="Oh H.-M."/>
        </authorList>
    </citation>
    <scope>NUCLEOTIDE SEQUENCE</scope>
    <source>
        <strain evidence="8">20NA77.5</strain>
    </source>
</reference>
<accession>A0ABY9RIQ6</accession>